<dbReference type="Gene3D" id="1.20.1250.20">
    <property type="entry name" value="MFS general substrate transporter like domains"/>
    <property type="match status" value="1"/>
</dbReference>
<feature type="transmembrane region" description="Helical" evidence="5">
    <location>
        <begin position="222"/>
        <end position="243"/>
    </location>
</feature>
<evidence type="ECO:0000256" key="1">
    <source>
        <dbReference type="ARBA" id="ARBA00004141"/>
    </source>
</evidence>
<reference evidence="7" key="1">
    <citation type="submission" date="2025-08" db="UniProtKB">
        <authorList>
            <consortium name="RefSeq"/>
        </authorList>
    </citation>
    <scope>IDENTIFICATION</scope>
</reference>
<dbReference type="InterPro" id="IPR011701">
    <property type="entry name" value="MFS"/>
</dbReference>
<dbReference type="Pfam" id="PF07690">
    <property type="entry name" value="MFS_1"/>
    <property type="match status" value="1"/>
</dbReference>
<sequence length="485" mass="53864">MISIYTVVVLLFITQFLKYKMENAITGWKRYMLVQPSMMILITAQAISSNILTDLVVYRTCSITLNINKTECLLLHENSSSAEALKIDAQVQPKASLILMTKSIIESVIPAFLSLFLGPWSDIYGRKSIMLSGYVGTSLMYLLLSFISVWDVNPWFLLIAYIPYACCGGFGIILLGTICYLTDISNEQERGWQLAWMEALISVGILTGILTGPVIFRAYGYTVVFAIATICCIVAGLHIFFLVPETICSTNSITVKSLFDIHLVRKLISTCTKKRNGFDRYIVWCCIACIILMVIALQGDMTIGFLFATARLGWDVNKYSIYLATNIIFSILGIIFGVKLFVTYGGLSEEVTAILSLLSSLSGCLVHSFTLKPWHMYLSAVVGMFGGITSPMIRAIISKSVPSEDTGKIFSMTVSIETLTPLVAAPLYNLIYLHFMPPIYPLPVWLVSVGIYAIVTLILVNIQIQNARTDSIRYASLRQNNELLS</sequence>
<keyword evidence="2 5" id="KW-0812">Transmembrane</keyword>
<evidence type="ECO:0000256" key="5">
    <source>
        <dbReference type="SAM" id="Phobius"/>
    </source>
</evidence>
<evidence type="ECO:0000313" key="7">
    <source>
        <dbReference type="RefSeq" id="XP_020721653.2"/>
    </source>
</evidence>
<feature type="transmembrane region" description="Helical" evidence="5">
    <location>
        <begin position="129"/>
        <end position="150"/>
    </location>
</feature>
<evidence type="ECO:0000256" key="3">
    <source>
        <dbReference type="ARBA" id="ARBA00022989"/>
    </source>
</evidence>
<dbReference type="RefSeq" id="XP_020721653.2">
    <property type="nucleotide sequence ID" value="XM_020865994.2"/>
</dbReference>
<dbReference type="KEGG" id="bter:100648223"/>
<dbReference type="PANTHER" id="PTHR23507">
    <property type="entry name" value="ZGC:174356"/>
    <property type="match status" value="1"/>
</dbReference>
<dbReference type="InterPro" id="IPR005829">
    <property type="entry name" value="Sugar_transporter_CS"/>
</dbReference>
<feature type="transmembrane region" description="Helical" evidence="5">
    <location>
        <begin position="376"/>
        <end position="397"/>
    </location>
</feature>
<dbReference type="Proteomes" id="UP000835206">
    <property type="component" value="Chromosome 12"/>
</dbReference>
<proteinExistence type="predicted"/>
<protein>
    <submittedName>
        <fullName evidence="7">Tetracycline resistance protein, class B isoform X1</fullName>
    </submittedName>
</protein>
<keyword evidence="6" id="KW-1185">Reference proteome</keyword>
<dbReference type="InterPro" id="IPR036259">
    <property type="entry name" value="MFS_trans_sf"/>
</dbReference>
<dbReference type="PANTHER" id="PTHR23507:SF39">
    <property type="entry name" value="GH23453P-RELATED"/>
    <property type="match status" value="1"/>
</dbReference>
<accession>A0A9B7I014</accession>
<keyword evidence="4 5" id="KW-0472">Membrane</keyword>
<feature type="transmembrane region" description="Helical" evidence="5">
    <location>
        <begin position="281"/>
        <end position="299"/>
    </location>
</feature>
<evidence type="ECO:0000256" key="4">
    <source>
        <dbReference type="ARBA" id="ARBA00023136"/>
    </source>
</evidence>
<gene>
    <name evidence="7" type="primary">LOC100648223</name>
</gene>
<dbReference type="PROSITE" id="PS00216">
    <property type="entry name" value="SUGAR_TRANSPORT_1"/>
    <property type="match status" value="1"/>
</dbReference>
<dbReference type="SUPFAM" id="SSF103473">
    <property type="entry name" value="MFS general substrate transporter"/>
    <property type="match status" value="1"/>
</dbReference>
<dbReference type="GeneID" id="100648223"/>
<feature type="transmembrane region" description="Helical" evidence="5">
    <location>
        <begin position="156"/>
        <end position="182"/>
    </location>
</feature>
<feature type="transmembrane region" description="Helical" evidence="5">
    <location>
        <begin position="351"/>
        <end position="370"/>
    </location>
</feature>
<dbReference type="GO" id="GO:0022857">
    <property type="term" value="F:transmembrane transporter activity"/>
    <property type="evidence" value="ECO:0007669"/>
    <property type="project" value="InterPro"/>
</dbReference>
<feature type="transmembrane region" description="Helical" evidence="5">
    <location>
        <begin position="194"/>
        <end position="216"/>
    </location>
</feature>
<organism evidence="6 7">
    <name type="scientific">Bombus terrestris</name>
    <name type="common">Buff-tailed bumblebee</name>
    <name type="synonym">Apis terrestris</name>
    <dbReference type="NCBI Taxonomy" id="30195"/>
    <lineage>
        <taxon>Eukaryota</taxon>
        <taxon>Metazoa</taxon>
        <taxon>Ecdysozoa</taxon>
        <taxon>Arthropoda</taxon>
        <taxon>Hexapoda</taxon>
        <taxon>Insecta</taxon>
        <taxon>Pterygota</taxon>
        <taxon>Neoptera</taxon>
        <taxon>Endopterygota</taxon>
        <taxon>Hymenoptera</taxon>
        <taxon>Apocrita</taxon>
        <taxon>Aculeata</taxon>
        <taxon>Apoidea</taxon>
        <taxon>Anthophila</taxon>
        <taxon>Apidae</taxon>
        <taxon>Bombus</taxon>
        <taxon>Bombus</taxon>
    </lineage>
</organism>
<comment type="subcellular location">
    <subcellularLocation>
        <location evidence="1">Membrane</location>
        <topology evidence="1">Multi-pass membrane protein</topology>
    </subcellularLocation>
</comment>
<dbReference type="AlphaFoldDB" id="A0A9B7I014"/>
<feature type="transmembrane region" description="Helical" evidence="5">
    <location>
        <begin position="319"/>
        <end position="342"/>
    </location>
</feature>
<name>A0A9B7I014_BOMTE</name>
<feature type="transmembrane region" description="Helical" evidence="5">
    <location>
        <begin position="444"/>
        <end position="464"/>
    </location>
</feature>
<evidence type="ECO:0000313" key="6">
    <source>
        <dbReference type="Proteomes" id="UP000835206"/>
    </source>
</evidence>
<keyword evidence="3 5" id="KW-1133">Transmembrane helix</keyword>
<evidence type="ECO:0000256" key="2">
    <source>
        <dbReference type="ARBA" id="ARBA00022692"/>
    </source>
</evidence>
<feature type="transmembrane region" description="Helical" evidence="5">
    <location>
        <begin position="409"/>
        <end position="432"/>
    </location>
</feature>
<dbReference type="OrthoDB" id="430300at2759"/>
<dbReference type="GO" id="GO:0016020">
    <property type="term" value="C:membrane"/>
    <property type="evidence" value="ECO:0007669"/>
    <property type="project" value="UniProtKB-SubCell"/>
</dbReference>